<dbReference type="PROSITE" id="PS51463">
    <property type="entry name" value="P_GLUCOSE_ISOMERASE_3"/>
    <property type="match status" value="1"/>
</dbReference>
<dbReference type="EC" id="5.3.1.9" evidence="3"/>
<dbReference type="InterPro" id="IPR035476">
    <property type="entry name" value="SIS_PGI_1"/>
</dbReference>
<dbReference type="Gene3D" id="1.10.1390.10">
    <property type="match status" value="1"/>
</dbReference>
<dbReference type="InterPro" id="IPR023096">
    <property type="entry name" value="G6P_Isomerase_C"/>
</dbReference>
<evidence type="ECO:0000256" key="3">
    <source>
        <dbReference type="ARBA" id="ARBA00011952"/>
    </source>
</evidence>
<dbReference type="PANTHER" id="PTHR11469:SF1">
    <property type="entry name" value="GLUCOSE-6-PHOSPHATE ISOMERASE"/>
    <property type="match status" value="1"/>
</dbReference>
<dbReference type="InterPro" id="IPR046348">
    <property type="entry name" value="SIS_dom_sf"/>
</dbReference>
<evidence type="ECO:0000313" key="9">
    <source>
        <dbReference type="EMBL" id="CUS40529.1"/>
    </source>
</evidence>
<comment type="similarity">
    <text evidence="2">Belongs to the GPI family.</text>
</comment>
<dbReference type="GO" id="GO:0006096">
    <property type="term" value="P:glycolytic process"/>
    <property type="evidence" value="ECO:0007669"/>
    <property type="project" value="UniProtKB-UniPathway"/>
</dbReference>
<gene>
    <name evidence="9" type="ORF">MGWOODY_Tha484</name>
</gene>
<dbReference type="UniPathway" id="UPA00109">
    <property type="reaction ID" value="UER00181"/>
</dbReference>
<dbReference type="InterPro" id="IPR035482">
    <property type="entry name" value="SIS_PGI_2"/>
</dbReference>
<keyword evidence="5" id="KW-0963">Cytoplasm</keyword>
<dbReference type="NCBIfam" id="NF001211">
    <property type="entry name" value="PRK00179.1"/>
    <property type="match status" value="1"/>
</dbReference>
<organism evidence="9">
    <name type="scientific">hydrothermal vent metagenome</name>
    <dbReference type="NCBI Taxonomy" id="652676"/>
    <lineage>
        <taxon>unclassified sequences</taxon>
        <taxon>metagenomes</taxon>
        <taxon>ecological metagenomes</taxon>
    </lineage>
</organism>
<proteinExistence type="inferred from homology"/>
<dbReference type="HAMAP" id="MF_00473">
    <property type="entry name" value="G6P_isomerase"/>
    <property type="match status" value="1"/>
</dbReference>
<evidence type="ECO:0000256" key="2">
    <source>
        <dbReference type="ARBA" id="ARBA00006604"/>
    </source>
</evidence>
<dbReference type="PROSITE" id="PS00765">
    <property type="entry name" value="P_GLUCOSE_ISOMERASE_1"/>
    <property type="match status" value="1"/>
</dbReference>
<dbReference type="GO" id="GO:0004347">
    <property type="term" value="F:glucose-6-phosphate isomerase activity"/>
    <property type="evidence" value="ECO:0007669"/>
    <property type="project" value="UniProtKB-EC"/>
</dbReference>
<name>A0A160TCS5_9ZZZZ</name>
<keyword evidence="7 9" id="KW-0413">Isomerase</keyword>
<keyword evidence="6" id="KW-0324">Glycolysis</keyword>
<dbReference type="PANTHER" id="PTHR11469">
    <property type="entry name" value="GLUCOSE-6-PHOSPHATE ISOMERASE"/>
    <property type="match status" value="1"/>
</dbReference>
<evidence type="ECO:0000256" key="1">
    <source>
        <dbReference type="ARBA" id="ARBA00004926"/>
    </source>
</evidence>
<dbReference type="GO" id="GO:0005829">
    <property type="term" value="C:cytosol"/>
    <property type="evidence" value="ECO:0007669"/>
    <property type="project" value="TreeGrafter"/>
</dbReference>
<keyword evidence="4" id="KW-0312">Gluconeogenesis</keyword>
<accession>A0A160TCS5</accession>
<dbReference type="SUPFAM" id="SSF53697">
    <property type="entry name" value="SIS domain"/>
    <property type="match status" value="1"/>
</dbReference>
<dbReference type="GO" id="GO:0048029">
    <property type="term" value="F:monosaccharide binding"/>
    <property type="evidence" value="ECO:0007669"/>
    <property type="project" value="TreeGrafter"/>
</dbReference>
<dbReference type="InterPro" id="IPR001672">
    <property type="entry name" value="G6P_Isomerase"/>
</dbReference>
<dbReference type="AlphaFoldDB" id="A0A160TCS5"/>
<sequence>MAFTGSLTQSDVWKALQAHHQSIEHEHMRDMFAANPSRFEQFHIDAAGLSLDYSKNRINDDTMKLLFKLARQQNLTTHIAAMFSGEKVNGSEGRPALHTALRNFGDRDIMVDGENIMPEVRDTVRRMEEFCWKIRRNQWRGYSNKTFTDVVSIGIGGSFLGPKLASSALKPYWDSRLSIHYLANIDGSHITEILKRLDPATTLFIIQSKSFSTQETLKNANACRQWFLDNGGEEHDLAKHFTAVSSNIEKATAFGIAEENIFPMWDWVGGRYSLWSAIGLPLALAIGIDNFRELLRGAYAMDEHFRTAPLEHNMPVIMALLGIWYVNFFGVNSHAILPYDHYLRSLPAHLQQVDMESNGKSVTTDGNKVDYQTGPVIWGGVGTNGQHAFHQLLHQGTHFSPCDFIMPMCSHNPIDNFHAMLVSNCLSQSQALLQGKSEDEAVAELVAAGMNQAEAIVLAPQKVIPGNRPSNTLYFPKSSPQIIGALIALYEHKVAAQGMIWGINSFDQWGVELGKQLGNKVLTALESSAIPEGFDGSTNGLIRAFQQMQNYL</sequence>
<comment type="catalytic activity">
    <reaction evidence="8">
        <text>alpha-D-glucose 6-phosphate = beta-D-fructose 6-phosphate</text>
        <dbReference type="Rhea" id="RHEA:11816"/>
        <dbReference type="ChEBI" id="CHEBI:57634"/>
        <dbReference type="ChEBI" id="CHEBI:58225"/>
        <dbReference type="EC" id="5.3.1.9"/>
    </reaction>
</comment>
<dbReference type="InterPro" id="IPR018189">
    <property type="entry name" value="Phosphoglucose_isomerase_CS"/>
</dbReference>
<dbReference type="CDD" id="cd05015">
    <property type="entry name" value="SIS_PGI_1"/>
    <property type="match status" value="1"/>
</dbReference>
<dbReference type="GO" id="GO:0097367">
    <property type="term" value="F:carbohydrate derivative binding"/>
    <property type="evidence" value="ECO:0007669"/>
    <property type="project" value="InterPro"/>
</dbReference>
<comment type="pathway">
    <text evidence="1">Carbohydrate degradation; glycolysis; D-glyceraldehyde 3-phosphate and glycerone phosphate from D-glucose: step 2/4.</text>
</comment>
<dbReference type="PROSITE" id="PS00174">
    <property type="entry name" value="P_GLUCOSE_ISOMERASE_2"/>
    <property type="match status" value="1"/>
</dbReference>
<reference evidence="9" key="1">
    <citation type="submission" date="2015-10" db="EMBL/GenBank/DDBJ databases">
        <authorList>
            <person name="Gilbert D.G."/>
        </authorList>
    </citation>
    <scope>NUCLEOTIDE SEQUENCE</scope>
</reference>
<dbReference type="GO" id="GO:0051156">
    <property type="term" value="P:glucose 6-phosphate metabolic process"/>
    <property type="evidence" value="ECO:0007669"/>
    <property type="project" value="TreeGrafter"/>
</dbReference>
<dbReference type="CDD" id="cd05016">
    <property type="entry name" value="SIS_PGI_2"/>
    <property type="match status" value="1"/>
</dbReference>
<dbReference type="Pfam" id="PF00342">
    <property type="entry name" value="PGI"/>
    <property type="match status" value="1"/>
</dbReference>
<dbReference type="GO" id="GO:0006094">
    <property type="term" value="P:gluconeogenesis"/>
    <property type="evidence" value="ECO:0007669"/>
    <property type="project" value="UniProtKB-KW"/>
</dbReference>
<dbReference type="EMBL" id="CZQC01000018">
    <property type="protein sequence ID" value="CUS40529.1"/>
    <property type="molecule type" value="Genomic_DNA"/>
</dbReference>
<dbReference type="PRINTS" id="PR00662">
    <property type="entry name" value="G6PISOMERASE"/>
</dbReference>
<evidence type="ECO:0000256" key="8">
    <source>
        <dbReference type="ARBA" id="ARBA00029321"/>
    </source>
</evidence>
<dbReference type="Gene3D" id="3.40.50.10490">
    <property type="entry name" value="Glucose-6-phosphate isomerase like protein, domain 1"/>
    <property type="match status" value="2"/>
</dbReference>
<evidence type="ECO:0000256" key="7">
    <source>
        <dbReference type="ARBA" id="ARBA00023235"/>
    </source>
</evidence>
<evidence type="ECO:0000256" key="5">
    <source>
        <dbReference type="ARBA" id="ARBA00022490"/>
    </source>
</evidence>
<evidence type="ECO:0000256" key="4">
    <source>
        <dbReference type="ARBA" id="ARBA00022432"/>
    </source>
</evidence>
<protein>
    <recommendedName>
        <fullName evidence="3">glucose-6-phosphate isomerase</fullName>
        <ecNumber evidence="3">5.3.1.9</ecNumber>
    </recommendedName>
</protein>
<evidence type="ECO:0000256" key="6">
    <source>
        <dbReference type="ARBA" id="ARBA00023152"/>
    </source>
</evidence>
<dbReference type="FunFam" id="3.40.50.10490:FF:000018">
    <property type="entry name" value="Glucose-6-phosphate isomerase"/>
    <property type="match status" value="1"/>
</dbReference>